<proteinExistence type="predicted"/>
<keyword evidence="3" id="KW-1185">Reference proteome</keyword>
<feature type="region of interest" description="Disordered" evidence="1">
    <location>
        <begin position="241"/>
        <end position="262"/>
    </location>
</feature>
<accession>A0ABU6VI36</accession>
<comment type="caution">
    <text evidence="2">The sequence shown here is derived from an EMBL/GenBank/DDBJ whole genome shotgun (WGS) entry which is preliminary data.</text>
</comment>
<dbReference type="Proteomes" id="UP001341840">
    <property type="component" value="Unassembled WGS sequence"/>
</dbReference>
<evidence type="ECO:0000256" key="1">
    <source>
        <dbReference type="SAM" id="MobiDB-lite"/>
    </source>
</evidence>
<gene>
    <name evidence="2" type="ORF">PIB30_046987</name>
</gene>
<organism evidence="2 3">
    <name type="scientific">Stylosanthes scabra</name>
    <dbReference type="NCBI Taxonomy" id="79078"/>
    <lineage>
        <taxon>Eukaryota</taxon>
        <taxon>Viridiplantae</taxon>
        <taxon>Streptophyta</taxon>
        <taxon>Embryophyta</taxon>
        <taxon>Tracheophyta</taxon>
        <taxon>Spermatophyta</taxon>
        <taxon>Magnoliopsida</taxon>
        <taxon>eudicotyledons</taxon>
        <taxon>Gunneridae</taxon>
        <taxon>Pentapetalae</taxon>
        <taxon>rosids</taxon>
        <taxon>fabids</taxon>
        <taxon>Fabales</taxon>
        <taxon>Fabaceae</taxon>
        <taxon>Papilionoideae</taxon>
        <taxon>50 kb inversion clade</taxon>
        <taxon>dalbergioids sensu lato</taxon>
        <taxon>Dalbergieae</taxon>
        <taxon>Pterocarpus clade</taxon>
        <taxon>Stylosanthes</taxon>
    </lineage>
</organism>
<dbReference type="EMBL" id="JASCZI010151332">
    <property type="protein sequence ID" value="MED6172100.1"/>
    <property type="molecule type" value="Genomic_DNA"/>
</dbReference>
<evidence type="ECO:0000313" key="2">
    <source>
        <dbReference type="EMBL" id="MED6172100.1"/>
    </source>
</evidence>
<name>A0ABU6VI36_9FABA</name>
<protein>
    <submittedName>
        <fullName evidence="2">Uncharacterized protein</fullName>
    </submittedName>
</protein>
<reference evidence="2 3" key="1">
    <citation type="journal article" date="2023" name="Plants (Basel)">
        <title>Bridging the Gap: Combining Genomics and Transcriptomics Approaches to Understand Stylosanthes scabra, an Orphan Legume from the Brazilian Caatinga.</title>
        <authorList>
            <person name="Ferreira-Neto J.R.C."/>
            <person name="da Silva M.D."/>
            <person name="Binneck E."/>
            <person name="de Melo N.F."/>
            <person name="da Silva R.H."/>
            <person name="de Melo A.L.T.M."/>
            <person name="Pandolfi V."/>
            <person name="Bustamante F.O."/>
            <person name="Brasileiro-Vidal A.C."/>
            <person name="Benko-Iseppon A.M."/>
        </authorList>
    </citation>
    <scope>NUCLEOTIDE SEQUENCE [LARGE SCALE GENOMIC DNA]</scope>
    <source>
        <tissue evidence="2">Leaves</tissue>
    </source>
</reference>
<evidence type="ECO:0000313" key="3">
    <source>
        <dbReference type="Proteomes" id="UP001341840"/>
    </source>
</evidence>
<sequence length="262" mass="29540">MLFVGEAKYRRDNKPLAVRGSSFREEVYASLRLVVGIDTDVVNGSEMDSVADLVMLERSEYGKEADQSAELIEINRHGDKEKEGEIMFLDEIWNEGNCGKNKSLAFFNSEVDKESDRSESKSSDRTVTWDYERKESDKNKVILREVVVESKGAMEESGSLAANESMCSSGVGIFEAVNEGFYNKQPDSKDKEEGANPMEMVSKSHMGVQRPIPVVEIGPVVSNEEEDIMSILKEMNEARALKRREAKKKEKARKSRPKKLKL</sequence>